<dbReference type="Proteomes" id="UP000282076">
    <property type="component" value="Unassembled WGS sequence"/>
</dbReference>
<accession>A0A494XBF8</accession>
<feature type="domain" description="HTH tetR-type" evidence="3">
    <location>
        <begin position="6"/>
        <end position="66"/>
    </location>
</feature>
<evidence type="ECO:0000256" key="2">
    <source>
        <dbReference type="PROSITE-ProRule" id="PRU00335"/>
    </source>
</evidence>
<dbReference type="Gene3D" id="1.10.357.10">
    <property type="entry name" value="Tetracycline Repressor, domain 2"/>
    <property type="match status" value="1"/>
</dbReference>
<keyword evidence="5" id="KW-1185">Reference proteome</keyword>
<evidence type="ECO:0000313" key="5">
    <source>
        <dbReference type="Proteomes" id="UP000282076"/>
    </source>
</evidence>
<dbReference type="GO" id="GO:0003700">
    <property type="term" value="F:DNA-binding transcription factor activity"/>
    <property type="evidence" value="ECO:0007669"/>
    <property type="project" value="TreeGrafter"/>
</dbReference>
<dbReference type="EMBL" id="RBZM01000015">
    <property type="protein sequence ID" value="RKP45474.1"/>
    <property type="molecule type" value="Genomic_DNA"/>
</dbReference>
<dbReference type="InterPro" id="IPR001647">
    <property type="entry name" value="HTH_TetR"/>
</dbReference>
<evidence type="ECO:0000256" key="1">
    <source>
        <dbReference type="ARBA" id="ARBA00023125"/>
    </source>
</evidence>
<comment type="caution">
    <text evidence="4">The sequence shown here is derived from an EMBL/GenBank/DDBJ whole genome shotgun (WGS) entry which is preliminary data.</text>
</comment>
<keyword evidence="1 2" id="KW-0238">DNA-binding</keyword>
<evidence type="ECO:0000313" key="4">
    <source>
        <dbReference type="EMBL" id="RKP45474.1"/>
    </source>
</evidence>
<dbReference type="InterPro" id="IPR050109">
    <property type="entry name" value="HTH-type_TetR-like_transc_reg"/>
</dbReference>
<sequence length="207" mass="23360">MQILKDEIRNKILEAAMREFKREGYAKASMREIAKAAGVTSGNIYRYFANKEQLFDAIVIPVYEQYTARMADMRDKIEGSYSKEAQVTPNYFRNIESAVVELFKIYSGELTILLIGSEGSKYENVRSELVYIAFSVLERVFIKANGSMESLNDKELALARMLARSIVEGLCLILSDNDEGDTLAHLVDQLLFVHATGIEALIHKSKS</sequence>
<dbReference type="InterPro" id="IPR023772">
    <property type="entry name" value="DNA-bd_HTH_TetR-type_CS"/>
</dbReference>
<dbReference type="PANTHER" id="PTHR30055:SF226">
    <property type="entry name" value="HTH-TYPE TRANSCRIPTIONAL REGULATOR PKSA"/>
    <property type="match status" value="1"/>
</dbReference>
<gene>
    <name evidence="4" type="ORF">D7Z26_25795</name>
</gene>
<dbReference type="SUPFAM" id="SSF46689">
    <property type="entry name" value="Homeodomain-like"/>
    <property type="match status" value="1"/>
</dbReference>
<dbReference type="PRINTS" id="PR00455">
    <property type="entry name" value="HTHTETR"/>
</dbReference>
<dbReference type="AlphaFoldDB" id="A0A494XBF8"/>
<dbReference type="GO" id="GO:0000976">
    <property type="term" value="F:transcription cis-regulatory region binding"/>
    <property type="evidence" value="ECO:0007669"/>
    <property type="project" value="TreeGrafter"/>
</dbReference>
<protein>
    <submittedName>
        <fullName evidence="4">TetR/AcrR family transcriptional regulator</fullName>
    </submittedName>
</protein>
<dbReference type="PROSITE" id="PS01081">
    <property type="entry name" value="HTH_TETR_1"/>
    <property type="match status" value="1"/>
</dbReference>
<evidence type="ECO:0000259" key="3">
    <source>
        <dbReference type="PROSITE" id="PS50977"/>
    </source>
</evidence>
<dbReference type="InterPro" id="IPR009057">
    <property type="entry name" value="Homeodomain-like_sf"/>
</dbReference>
<proteinExistence type="predicted"/>
<name>A0A494XBF8_9BACL</name>
<dbReference type="OrthoDB" id="494991at2"/>
<feature type="DNA-binding region" description="H-T-H motif" evidence="2">
    <location>
        <begin position="29"/>
        <end position="48"/>
    </location>
</feature>
<dbReference type="RefSeq" id="WP_120979918.1">
    <property type="nucleotide sequence ID" value="NZ_RBZM01000015.1"/>
</dbReference>
<organism evidence="4 5">
    <name type="scientific">Cohnella endophytica</name>
    <dbReference type="NCBI Taxonomy" id="2419778"/>
    <lineage>
        <taxon>Bacteria</taxon>
        <taxon>Bacillati</taxon>
        <taxon>Bacillota</taxon>
        <taxon>Bacilli</taxon>
        <taxon>Bacillales</taxon>
        <taxon>Paenibacillaceae</taxon>
        <taxon>Cohnella</taxon>
    </lineage>
</organism>
<dbReference type="PROSITE" id="PS50977">
    <property type="entry name" value="HTH_TETR_2"/>
    <property type="match status" value="1"/>
</dbReference>
<dbReference type="Pfam" id="PF00440">
    <property type="entry name" value="TetR_N"/>
    <property type="match status" value="1"/>
</dbReference>
<reference evidence="4 5" key="1">
    <citation type="submission" date="2018-10" db="EMBL/GenBank/DDBJ databases">
        <title>Cohnella sp. M2MS4P-1, whole genome shotgun sequence.</title>
        <authorList>
            <person name="Tuo L."/>
        </authorList>
    </citation>
    <scope>NUCLEOTIDE SEQUENCE [LARGE SCALE GENOMIC DNA]</scope>
    <source>
        <strain evidence="4 5">M2MS4P-1</strain>
    </source>
</reference>
<dbReference type="PANTHER" id="PTHR30055">
    <property type="entry name" value="HTH-TYPE TRANSCRIPTIONAL REGULATOR RUTR"/>
    <property type="match status" value="1"/>
</dbReference>